<sequence length="250" mass="28107">MGRNRLSLIPAFNDKNNVVITDAVGNVEVLNSHFASICTWRGPQINLSSGIISKDSTTNLLLDVVHKINVGLEDHRYVRAVLLDFQKTFDNVSHRGLLFKLERKGIQGRALKWFESYLTGRTVQTILEGVTSSPMKIDKGVPQGSVLGPLLFLLYIDDLPLKIESIIKLYADDALLVCHHKDPLVATGILNKDLERVYSWSVRWCVPLNLKKCESITFSSGRNRTRALVLPPLMLNSVYYIIIFGFVVDI</sequence>
<dbReference type="SUPFAM" id="SSF56672">
    <property type="entry name" value="DNA/RNA polymerases"/>
    <property type="match status" value="1"/>
</dbReference>
<dbReference type="Pfam" id="PF00078">
    <property type="entry name" value="RVT_1"/>
    <property type="match status" value="1"/>
</dbReference>
<dbReference type="EMBL" id="CAJNOK010011030">
    <property type="protein sequence ID" value="CAF1130509.1"/>
    <property type="molecule type" value="Genomic_DNA"/>
</dbReference>
<evidence type="ECO:0000259" key="2">
    <source>
        <dbReference type="PROSITE" id="PS50878"/>
    </source>
</evidence>
<dbReference type="PANTHER" id="PTHR33332">
    <property type="entry name" value="REVERSE TRANSCRIPTASE DOMAIN-CONTAINING PROTEIN"/>
    <property type="match status" value="1"/>
</dbReference>
<dbReference type="InterPro" id="IPR043502">
    <property type="entry name" value="DNA/RNA_pol_sf"/>
</dbReference>
<evidence type="ECO:0000313" key="3">
    <source>
        <dbReference type="EMBL" id="CAF1130509.1"/>
    </source>
</evidence>
<feature type="transmembrane region" description="Helical" evidence="1">
    <location>
        <begin position="228"/>
        <end position="248"/>
    </location>
</feature>
<comment type="caution">
    <text evidence="3">The sequence shown here is derived from an EMBL/GenBank/DDBJ whole genome shotgun (WGS) entry which is preliminary data.</text>
</comment>
<accession>A0A8S2E4J1</accession>
<evidence type="ECO:0000313" key="5">
    <source>
        <dbReference type="Proteomes" id="UP000677228"/>
    </source>
</evidence>
<dbReference type="Proteomes" id="UP000682733">
    <property type="component" value="Unassembled WGS sequence"/>
</dbReference>
<evidence type="ECO:0000313" key="4">
    <source>
        <dbReference type="EMBL" id="CAF3913133.1"/>
    </source>
</evidence>
<keyword evidence="1" id="KW-0472">Membrane</keyword>
<dbReference type="AlphaFoldDB" id="A0A8S2E4J1"/>
<keyword evidence="1" id="KW-1133">Transmembrane helix</keyword>
<dbReference type="PROSITE" id="PS50878">
    <property type="entry name" value="RT_POL"/>
    <property type="match status" value="1"/>
</dbReference>
<keyword evidence="1" id="KW-0812">Transmembrane</keyword>
<feature type="domain" description="Reverse transcriptase" evidence="2">
    <location>
        <begin position="1"/>
        <end position="248"/>
    </location>
</feature>
<gene>
    <name evidence="3" type="ORF">OVA965_LOCUS20628</name>
    <name evidence="4" type="ORF">TMI583_LOCUS21062</name>
</gene>
<organism evidence="3 5">
    <name type="scientific">Didymodactylos carnosus</name>
    <dbReference type="NCBI Taxonomy" id="1234261"/>
    <lineage>
        <taxon>Eukaryota</taxon>
        <taxon>Metazoa</taxon>
        <taxon>Spiralia</taxon>
        <taxon>Gnathifera</taxon>
        <taxon>Rotifera</taxon>
        <taxon>Eurotatoria</taxon>
        <taxon>Bdelloidea</taxon>
        <taxon>Philodinida</taxon>
        <taxon>Philodinidae</taxon>
        <taxon>Didymodactylos</taxon>
    </lineage>
</organism>
<reference evidence="3" key="1">
    <citation type="submission" date="2021-02" db="EMBL/GenBank/DDBJ databases">
        <authorList>
            <person name="Nowell W R."/>
        </authorList>
    </citation>
    <scope>NUCLEOTIDE SEQUENCE</scope>
</reference>
<protein>
    <recommendedName>
        <fullName evidence="2">Reverse transcriptase domain-containing protein</fullName>
    </recommendedName>
</protein>
<dbReference type="InterPro" id="IPR000477">
    <property type="entry name" value="RT_dom"/>
</dbReference>
<dbReference type="Proteomes" id="UP000677228">
    <property type="component" value="Unassembled WGS sequence"/>
</dbReference>
<evidence type="ECO:0000256" key="1">
    <source>
        <dbReference type="SAM" id="Phobius"/>
    </source>
</evidence>
<dbReference type="EMBL" id="CAJOBA010021583">
    <property type="protein sequence ID" value="CAF3913133.1"/>
    <property type="molecule type" value="Genomic_DNA"/>
</dbReference>
<proteinExistence type="predicted"/>
<name>A0A8S2E4J1_9BILA</name>